<dbReference type="InterPro" id="IPR002634">
    <property type="entry name" value="BolA"/>
</dbReference>
<dbReference type="Pfam" id="PF01722">
    <property type="entry name" value="BolA"/>
    <property type="match status" value="1"/>
</dbReference>
<dbReference type="GO" id="GO:0051604">
    <property type="term" value="P:protein maturation"/>
    <property type="evidence" value="ECO:0007669"/>
    <property type="project" value="InterPro"/>
</dbReference>
<dbReference type="PANTHER" id="PTHR12735:SF27">
    <property type="entry name" value="BOLA-LIKE PROTEIN 2"/>
    <property type="match status" value="1"/>
</dbReference>
<evidence type="ECO:0000313" key="3">
    <source>
        <dbReference type="WBParaSite" id="MBELARI_LOCUS5106"/>
    </source>
</evidence>
<keyword evidence="2" id="KW-1185">Reference proteome</keyword>
<dbReference type="InterPro" id="IPR036065">
    <property type="entry name" value="BolA-like_sf"/>
</dbReference>
<dbReference type="GO" id="GO:0006879">
    <property type="term" value="P:intracellular iron ion homeostasis"/>
    <property type="evidence" value="ECO:0007669"/>
    <property type="project" value="InterPro"/>
</dbReference>
<dbReference type="WBParaSite" id="MBELARI_LOCUS5106">
    <property type="protein sequence ID" value="MBELARI_LOCUS5106"/>
    <property type="gene ID" value="MBELARI_LOCUS5106"/>
</dbReference>
<protein>
    <submittedName>
        <fullName evidence="3">Uncharacterized protein</fullName>
    </submittedName>
</protein>
<comment type="similarity">
    <text evidence="1">Belongs to the BolA/IbaG family.</text>
</comment>
<dbReference type="PIRSF" id="PIRSF003113">
    <property type="entry name" value="BolA"/>
    <property type="match status" value="1"/>
</dbReference>
<dbReference type="GO" id="GO:0051537">
    <property type="term" value="F:2 iron, 2 sulfur cluster binding"/>
    <property type="evidence" value="ECO:0007669"/>
    <property type="project" value="InterPro"/>
</dbReference>
<dbReference type="SUPFAM" id="SSF82657">
    <property type="entry name" value="BolA-like"/>
    <property type="match status" value="1"/>
</dbReference>
<sequence>MPISEDDLRAKLQTLNPEHLEVTDESDGCGAKFQLVIVSEVFKGKTTLASHRLVQDSIKEEMPQIHAVSIKTFTPEKWTAQKNA</sequence>
<evidence type="ECO:0000313" key="2">
    <source>
        <dbReference type="Proteomes" id="UP000887575"/>
    </source>
</evidence>
<dbReference type="AlphaFoldDB" id="A0AAF3FDP5"/>
<evidence type="ECO:0000256" key="1">
    <source>
        <dbReference type="RuleBase" id="RU003860"/>
    </source>
</evidence>
<dbReference type="PANTHER" id="PTHR12735">
    <property type="entry name" value="BOLA-LIKE PROTEIN-RELATED"/>
    <property type="match status" value="1"/>
</dbReference>
<dbReference type="Proteomes" id="UP000887575">
    <property type="component" value="Unassembled WGS sequence"/>
</dbReference>
<dbReference type="GO" id="GO:0005829">
    <property type="term" value="C:cytosol"/>
    <property type="evidence" value="ECO:0007669"/>
    <property type="project" value="TreeGrafter"/>
</dbReference>
<name>A0AAF3FDP5_9BILA</name>
<proteinExistence type="inferred from homology"/>
<reference evidence="3" key="1">
    <citation type="submission" date="2024-02" db="UniProtKB">
        <authorList>
            <consortium name="WormBaseParasite"/>
        </authorList>
    </citation>
    <scope>IDENTIFICATION</scope>
</reference>
<dbReference type="InterPro" id="IPR045115">
    <property type="entry name" value="BOL2"/>
</dbReference>
<organism evidence="2 3">
    <name type="scientific">Mesorhabditis belari</name>
    <dbReference type="NCBI Taxonomy" id="2138241"/>
    <lineage>
        <taxon>Eukaryota</taxon>
        <taxon>Metazoa</taxon>
        <taxon>Ecdysozoa</taxon>
        <taxon>Nematoda</taxon>
        <taxon>Chromadorea</taxon>
        <taxon>Rhabditida</taxon>
        <taxon>Rhabditina</taxon>
        <taxon>Rhabditomorpha</taxon>
        <taxon>Rhabditoidea</taxon>
        <taxon>Rhabditidae</taxon>
        <taxon>Mesorhabditinae</taxon>
        <taxon>Mesorhabditis</taxon>
    </lineage>
</organism>
<dbReference type="Gene3D" id="3.10.20.90">
    <property type="entry name" value="Phosphatidylinositol 3-kinase Catalytic Subunit, Chain A, domain 1"/>
    <property type="match status" value="1"/>
</dbReference>
<accession>A0AAF3FDP5</accession>
<dbReference type="GO" id="GO:0005634">
    <property type="term" value="C:nucleus"/>
    <property type="evidence" value="ECO:0007669"/>
    <property type="project" value="TreeGrafter"/>
</dbReference>